<evidence type="ECO:0000256" key="10">
    <source>
        <dbReference type="ARBA" id="ARBA00023128"/>
    </source>
</evidence>
<evidence type="ECO:0000256" key="5">
    <source>
        <dbReference type="ARBA" id="ARBA00012697"/>
    </source>
</evidence>
<keyword evidence="10" id="KW-0496">Mitochondrion</keyword>
<evidence type="ECO:0000256" key="8">
    <source>
        <dbReference type="ARBA" id="ARBA00022679"/>
    </source>
</evidence>
<feature type="domain" description="N-acetyltransferase" evidence="15">
    <location>
        <begin position="428"/>
        <end position="579"/>
    </location>
</feature>
<keyword evidence="7" id="KW-0028">Amino-acid biosynthesis</keyword>
<comment type="similarity">
    <text evidence="4">Belongs to the acetyltransferase family.</text>
</comment>
<keyword evidence="9" id="KW-0809">Transit peptide</keyword>
<dbReference type="GO" id="GO:0004042">
    <property type="term" value="F:L-glutamate N-acetyltransferase activity"/>
    <property type="evidence" value="ECO:0007669"/>
    <property type="project" value="TreeGrafter"/>
</dbReference>
<accession>A0A507BY89</accession>
<dbReference type="GO" id="GO:0005759">
    <property type="term" value="C:mitochondrial matrix"/>
    <property type="evidence" value="ECO:0007669"/>
    <property type="project" value="TreeGrafter"/>
</dbReference>
<dbReference type="Proteomes" id="UP000320475">
    <property type="component" value="Unassembled WGS sequence"/>
</dbReference>
<evidence type="ECO:0000313" key="19">
    <source>
        <dbReference type="Proteomes" id="UP000317494"/>
    </source>
</evidence>
<gene>
    <name evidence="18" type="ORF">SeLEV6574_g03091</name>
    <name evidence="17" type="ORF">SeMB42_g07934</name>
</gene>
<comment type="pathway">
    <text evidence="3">Amino-acid biosynthesis; L-arginine biosynthesis; N(2)-acetyl-L-ornithine from L-glutamate: step 1/4.</text>
</comment>
<dbReference type="Gene3D" id="3.40.630.30">
    <property type="match status" value="1"/>
</dbReference>
<dbReference type="InterPro" id="IPR006855">
    <property type="entry name" value="Vertebrate-like_GNAT_dom"/>
</dbReference>
<evidence type="ECO:0000256" key="1">
    <source>
        <dbReference type="ARBA" id="ARBA00002294"/>
    </source>
</evidence>
<keyword evidence="19" id="KW-1185">Reference proteome</keyword>
<dbReference type="EMBL" id="QEAN01000696">
    <property type="protein sequence ID" value="TPX30305.1"/>
    <property type="molecule type" value="Genomic_DNA"/>
</dbReference>
<keyword evidence="8 17" id="KW-0808">Transferase</keyword>
<dbReference type="Proteomes" id="UP000317494">
    <property type="component" value="Unassembled WGS sequence"/>
</dbReference>
<evidence type="ECO:0000256" key="4">
    <source>
        <dbReference type="ARBA" id="ARBA00008694"/>
    </source>
</evidence>
<comment type="function">
    <text evidence="1">N-acetylglutamate synthase involved in arginine biosynthesis.</text>
</comment>
<dbReference type="PROSITE" id="PS51186">
    <property type="entry name" value="GNAT"/>
    <property type="match status" value="1"/>
</dbReference>
<organism evidence="17 19">
    <name type="scientific">Synchytrium endobioticum</name>
    <dbReference type="NCBI Taxonomy" id="286115"/>
    <lineage>
        <taxon>Eukaryota</taxon>
        <taxon>Fungi</taxon>
        <taxon>Fungi incertae sedis</taxon>
        <taxon>Chytridiomycota</taxon>
        <taxon>Chytridiomycota incertae sedis</taxon>
        <taxon>Chytridiomycetes</taxon>
        <taxon>Synchytriales</taxon>
        <taxon>Synchytriaceae</taxon>
        <taxon>Synchytrium</taxon>
    </lineage>
</organism>
<protein>
    <recommendedName>
        <fullName evidence="6">Amino-acid acetyltransferase, mitochondrial</fullName>
        <ecNumber evidence="5">2.3.1.1</ecNumber>
    </recommendedName>
    <alternativeName>
        <fullName evidence="12">Glutamate N-acetyltransferase</fullName>
    </alternativeName>
    <alternativeName>
        <fullName evidence="13">N-acetylglutamate synthase</fullName>
    </alternativeName>
</protein>
<evidence type="ECO:0000256" key="11">
    <source>
        <dbReference type="ARBA" id="ARBA00023315"/>
    </source>
</evidence>
<evidence type="ECO:0000256" key="13">
    <source>
        <dbReference type="ARBA" id="ARBA00033251"/>
    </source>
</evidence>
<evidence type="ECO:0000256" key="9">
    <source>
        <dbReference type="ARBA" id="ARBA00022946"/>
    </source>
</evidence>
<evidence type="ECO:0000256" key="2">
    <source>
        <dbReference type="ARBA" id="ARBA00004173"/>
    </source>
</evidence>
<evidence type="ECO:0000313" key="17">
    <source>
        <dbReference type="EMBL" id="TPX30305.1"/>
    </source>
</evidence>
<evidence type="ECO:0000313" key="20">
    <source>
        <dbReference type="Proteomes" id="UP000320475"/>
    </source>
</evidence>
<name>A0A507BY89_9FUNG</name>
<evidence type="ECO:0000256" key="12">
    <source>
        <dbReference type="ARBA" id="ARBA00030346"/>
    </source>
</evidence>
<evidence type="ECO:0000259" key="15">
    <source>
        <dbReference type="PROSITE" id="PS51186"/>
    </source>
</evidence>
<dbReference type="VEuPathDB" id="FungiDB:SeMB42_g07934"/>
<dbReference type="PROSITE" id="PS51731">
    <property type="entry name" value="GNAT_NAGS"/>
    <property type="match status" value="1"/>
</dbReference>
<comment type="caution">
    <text evidence="17">The sequence shown here is derived from an EMBL/GenBank/DDBJ whole genome shotgun (WGS) entry which is preliminary data.</text>
</comment>
<dbReference type="SUPFAM" id="SSF55729">
    <property type="entry name" value="Acyl-CoA N-acyltransferases (Nat)"/>
    <property type="match status" value="1"/>
</dbReference>
<evidence type="ECO:0000256" key="14">
    <source>
        <dbReference type="ARBA" id="ARBA00048372"/>
    </source>
</evidence>
<keyword evidence="11" id="KW-0012">Acyltransferase</keyword>
<dbReference type="InterPro" id="IPR016181">
    <property type="entry name" value="Acyl_CoA_acyltransferase"/>
</dbReference>
<dbReference type="EC" id="2.3.1.1" evidence="5"/>
<dbReference type="STRING" id="286115.A0A507BY89"/>
<dbReference type="PANTHER" id="PTHR23342:SF4">
    <property type="entry name" value="AMINO-ACID ACETYLTRANSFERASE, MITOCHONDRIAL"/>
    <property type="match status" value="1"/>
</dbReference>
<dbReference type="OrthoDB" id="5585968at2759"/>
<dbReference type="InterPro" id="IPR036393">
    <property type="entry name" value="AceGlu_kinase-like_sf"/>
</dbReference>
<proteinExistence type="inferred from homology"/>
<feature type="domain" description="N-acetyltransferase" evidence="16">
    <location>
        <begin position="425"/>
        <end position="583"/>
    </location>
</feature>
<dbReference type="Pfam" id="PF04768">
    <property type="entry name" value="NAT"/>
    <property type="match status" value="1"/>
</dbReference>
<dbReference type="InterPro" id="IPR000182">
    <property type="entry name" value="GNAT_dom"/>
</dbReference>
<evidence type="ECO:0000256" key="7">
    <source>
        <dbReference type="ARBA" id="ARBA00022605"/>
    </source>
</evidence>
<dbReference type="GO" id="GO:0006592">
    <property type="term" value="P:ornithine biosynthetic process"/>
    <property type="evidence" value="ECO:0007669"/>
    <property type="project" value="TreeGrafter"/>
</dbReference>
<dbReference type="PANTHER" id="PTHR23342">
    <property type="entry name" value="N-ACETYLGLUTAMATE SYNTHASE"/>
    <property type="match status" value="1"/>
</dbReference>
<dbReference type="EMBL" id="QEAM01000097">
    <property type="protein sequence ID" value="TPX46687.1"/>
    <property type="molecule type" value="Genomic_DNA"/>
</dbReference>
<evidence type="ECO:0000256" key="6">
    <source>
        <dbReference type="ARBA" id="ARBA00018802"/>
    </source>
</evidence>
<reference evidence="19 20" key="1">
    <citation type="journal article" date="2019" name="Sci. Rep.">
        <title>Comparative genomics of chytrid fungi reveal insights into the obligate biotrophic and pathogenic lifestyle of Synchytrium endobioticum.</title>
        <authorList>
            <person name="van de Vossenberg B.T.L.H."/>
            <person name="Warris S."/>
            <person name="Nguyen H.D.T."/>
            <person name="van Gent-Pelzer M.P.E."/>
            <person name="Joly D.L."/>
            <person name="van de Geest H.C."/>
            <person name="Bonants P.J.M."/>
            <person name="Smith D.S."/>
            <person name="Levesque C.A."/>
            <person name="van der Lee T.A.J."/>
        </authorList>
    </citation>
    <scope>NUCLEOTIDE SEQUENCE [LARGE SCALE GENOMIC DNA]</scope>
    <source>
        <strain evidence="18 20">LEV6574</strain>
        <strain evidence="17 19">MB42</strain>
    </source>
</reference>
<dbReference type="AlphaFoldDB" id="A0A507BY89"/>
<dbReference type="Gene3D" id="3.40.1160.10">
    <property type="entry name" value="Acetylglutamate kinase-like"/>
    <property type="match status" value="1"/>
</dbReference>
<dbReference type="GO" id="GO:0006526">
    <property type="term" value="P:L-arginine biosynthetic process"/>
    <property type="evidence" value="ECO:0007669"/>
    <property type="project" value="UniProtKB-UniPathway"/>
</dbReference>
<evidence type="ECO:0000256" key="3">
    <source>
        <dbReference type="ARBA" id="ARBA00004925"/>
    </source>
</evidence>
<evidence type="ECO:0000313" key="18">
    <source>
        <dbReference type="EMBL" id="TPX46687.1"/>
    </source>
</evidence>
<evidence type="ECO:0000259" key="16">
    <source>
        <dbReference type="PROSITE" id="PS51731"/>
    </source>
</evidence>
<comment type="catalytic activity">
    <reaction evidence="14">
        <text>L-glutamate + acetyl-CoA = N-acetyl-L-glutamate + CoA + H(+)</text>
        <dbReference type="Rhea" id="RHEA:24292"/>
        <dbReference type="ChEBI" id="CHEBI:15378"/>
        <dbReference type="ChEBI" id="CHEBI:29985"/>
        <dbReference type="ChEBI" id="CHEBI:44337"/>
        <dbReference type="ChEBI" id="CHEBI:57287"/>
        <dbReference type="ChEBI" id="CHEBI:57288"/>
        <dbReference type="EC" id="2.3.1.1"/>
    </reaction>
</comment>
<sequence length="584" mass="63115">MKGVRACMKAQSTRAYSAKANSGREQIHVSKAKTPVEHNRDLILNVLRALPSQREARHYLKRFGPTPPKLASSNDTRPVAGQSVTADVLSRSDSIFAATLQSATTTMHRQKHLALVGLECNLPNTHLSHFAATMVHLVKLGLMPVVLLLPSDNTDNSSGRDVTYGSTRKRHPKIAKDELITEAFRVTDAIEVAHGRAMPLCSGIFTVLDEGDDGLTFNPDEEPEFCILSNMPSPPKSNTKLSDTIVDTGVPITIHQPVAVETTGRLAVDMNSISVSLSLSDIPVIVPLGGPPGVATTLPARPCLEALSLAFAADTSFNAPVKIVLANSRGGIMLNDGHPVGFINLAHEYKEVLDRAAQSDIIDLNTVKSILASLPSSASAVIASAASSASLIENLITDKPLAHASPGKAMSLNATRPPTVLRQGLAVELHHSLNTLDLPSLTRLLDASFGKKLDSHSFYDRIDDIVGTVIVAGDYEGAAVVTHENPGMHDGEYIPYLDKFAVAPSSQGVGVADILWKSLIRQYRDLVWRSRTDNPVNKWYYQRSDGNLRLPGGHWMLFWCGTEGIRRIKSYKSMATDIPATFCP</sequence>
<dbReference type="UniPathway" id="UPA00068"/>
<comment type="subcellular location">
    <subcellularLocation>
        <location evidence="2">Mitochondrion</location>
    </subcellularLocation>
</comment>